<dbReference type="OrthoDB" id="6376512at2759"/>
<keyword evidence="5" id="KW-0297">G-protein coupled receptor</keyword>
<feature type="transmembrane region" description="Helical" evidence="9">
    <location>
        <begin position="215"/>
        <end position="235"/>
    </location>
</feature>
<dbReference type="RefSeq" id="XP_022323410.1">
    <property type="nucleotide sequence ID" value="XM_022467702.1"/>
</dbReference>
<dbReference type="GeneID" id="111124641"/>
<dbReference type="InterPro" id="IPR017452">
    <property type="entry name" value="GPCR_Rhodpsn_7TM"/>
</dbReference>
<dbReference type="CDD" id="cd00637">
    <property type="entry name" value="7tm_classA_rhodopsin-like"/>
    <property type="match status" value="1"/>
</dbReference>
<dbReference type="PANTHER" id="PTHR22752">
    <property type="entry name" value="G PROTEIN-COUPLED RECEPTOR"/>
    <property type="match status" value="1"/>
</dbReference>
<dbReference type="SUPFAM" id="SSF81321">
    <property type="entry name" value="Family A G protein-coupled receptor-like"/>
    <property type="match status" value="1"/>
</dbReference>
<dbReference type="GO" id="GO:0004930">
    <property type="term" value="F:G protein-coupled receptor activity"/>
    <property type="evidence" value="ECO:0007669"/>
    <property type="project" value="UniProtKB-KW"/>
</dbReference>
<dbReference type="InterPro" id="IPR000276">
    <property type="entry name" value="GPCR_Rhodpsn"/>
</dbReference>
<dbReference type="RefSeq" id="XP_022323409.1">
    <property type="nucleotide sequence ID" value="XM_022467701.1"/>
</dbReference>
<keyword evidence="7 12" id="KW-0675">Receptor</keyword>
<evidence type="ECO:0000256" key="6">
    <source>
        <dbReference type="ARBA" id="ARBA00023136"/>
    </source>
</evidence>
<dbReference type="RefSeq" id="XP_022323412.1">
    <property type="nucleotide sequence ID" value="XM_022467704.1"/>
</dbReference>
<evidence type="ECO:0000313" key="17">
    <source>
        <dbReference type="RefSeq" id="XP_022323414.1"/>
    </source>
</evidence>
<evidence type="ECO:0000313" key="12">
    <source>
        <dbReference type="RefSeq" id="XP_022323409.1"/>
    </source>
</evidence>
<feature type="transmembrane region" description="Helical" evidence="9">
    <location>
        <begin position="121"/>
        <end position="141"/>
    </location>
</feature>
<dbReference type="Proteomes" id="UP000694844">
    <property type="component" value="Chromosome 3"/>
</dbReference>
<dbReference type="RefSeq" id="XP_022323415.1">
    <property type="nucleotide sequence ID" value="XM_022467707.1"/>
</dbReference>
<evidence type="ECO:0000313" key="14">
    <source>
        <dbReference type="RefSeq" id="XP_022323411.1"/>
    </source>
</evidence>
<keyword evidence="11" id="KW-1185">Reference proteome</keyword>
<evidence type="ECO:0000256" key="5">
    <source>
        <dbReference type="ARBA" id="ARBA00023040"/>
    </source>
</evidence>
<dbReference type="AlphaFoldDB" id="A0A8B8D717"/>
<evidence type="ECO:0000313" key="13">
    <source>
        <dbReference type="RefSeq" id="XP_022323410.1"/>
    </source>
</evidence>
<evidence type="ECO:0000313" key="16">
    <source>
        <dbReference type="RefSeq" id="XP_022323413.1"/>
    </source>
</evidence>
<sequence>MEFHAESLVTVFFTGLIVCFNTLILLVIVWTESIRNINKIYLASLTVSDLCVGVFITPFAVFSSFSNAWIVNDEKFCHIEAYLLVIFFIAGLYSLAWINVDHYLAIRKPQRHKVAMTTARSLCWIIFVWIGAVSFCSPTLFSFKDQAKYYEEVFLCTINAGSHKPYFVTAGILVILPAFFALVSTNAYLFTKSFRKKRHMYQTILIDTASRPNNYFMNFIISMIFLIAWIPWLVLQIYGEFIDNVSDYPHSVHFYLLWFGIGNSFYKFFVYLLWSRDFRRGLRQLCCHNDCKCAKCSMPQSVSLNFVTMNAGK</sequence>
<dbReference type="Gene3D" id="1.20.1070.10">
    <property type="entry name" value="Rhodopsin 7-helix transmembrane proteins"/>
    <property type="match status" value="1"/>
</dbReference>
<feature type="domain" description="G-protein coupled receptors family 1 profile" evidence="10">
    <location>
        <begin position="20"/>
        <end position="271"/>
    </location>
</feature>
<evidence type="ECO:0000256" key="4">
    <source>
        <dbReference type="ARBA" id="ARBA00022989"/>
    </source>
</evidence>
<evidence type="ECO:0000313" key="15">
    <source>
        <dbReference type="RefSeq" id="XP_022323412.1"/>
    </source>
</evidence>
<feature type="transmembrane region" description="Helical" evidence="9">
    <location>
        <begin position="12"/>
        <end position="31"/>
    </location>
</feature>
<dbReference type="Pfam" id="PF00001">
    <property type="entry name" value="7tm_1"/>
    <property type="match status" value="1"/>
</dbReference>
<evidence type="ECO:0000259" key="10">
    <source>
        <dbReference type="PROSITE" id="PS50262"/>
    </source>
</evidence>
<feature type="transmembrane region" description="Helical" evidence="9">
    <location>
        <begin position="167"/>
        <end position="190"/>
    </location>
</feature>
<dbReference type="RefSeq" id="XP_022323413.1">
    <property type="nucleotide sequence ID" value="XM_022467705.1"/>
</dbReference>
<dbReference type="PROSITE" id="PS50262">
    <property type="entry name" value="G_PROTEIN_RECEP_F1_2"/>
    <property type="match status" value="1"/>
</dbReference>
<reference evidence="12 13" key="1">
    <citation type="submission" date="2025-04" db="UniProtKB">
        <authorList>
            <consortium name="RefSeq"/>
        </authorList>
    </citation>
    <scope>IDENTIFICATION</scope>
    <source>
        <tissue evidence="12 13">Whole sample</tissue>
    </source>
</reference>
<evidence type="ECO:0000256" key="8">
    <source>
        <dbReference type="ARBA" id="ARBA00023224"/>
    </source>
</evidence>
<accession>A0A8B8D717</accession>
<keyword evidence="8" id="KW-0807">Transducer</keyword>
<dbReference type="RefSeq" id="XP_022323411.1">
    <property type="nucleotide sequence ID" value="XM_022467703.1"/>
</dbReference>
<evidence type="ECO:0000256" key="3">
    <source>
        <dbReference type="ARBA" id="ARBA00022692"/>
    </source>
</evidence>
<keyword evidence="4 9" id="KW-1133">Transmembrane helix</keyword>
<feature type="transmembrane region" description="Helical" evidence="9">
    <location>
        <begin position="40"/>
        <end position="61"/>
    </location>
</feature>
<protein>
    <submittedName>
        <fullName evidence="12 13">Probable G-protein coupled receptor 52</fullName>
    </submittedName>
</protein>
<feature type="transmembrane region" description="Helical" evidence="9">
    <location>
        <begin position="255"/>
        <end position="274"/>
    </location>
</feature>
<evidence type="ECO:0000256" key="9">
    <source>
        <dbReference type="SAM" id="Phobius"/>
    </source>
</evidence>
<dbReference type="KEGG" id="cvn:111124641"/>
<name>A0A8B8D717_CRAVI</name>
<keyword evidence="6 9" id="KW-0472">Membrane</keyword>
<evidence type="ECO:0000313" key="11">
    <source>
        <dbReference type="Proteomes" id="UP000694844"/>
    </source>
</evidence>
<evidence type="ECO:0000256" key="7">
    <source>
        <dbReference type="ARBA" id="ARBA00023170"/>
    </source>
</evidence>
<keyword evidence="3 9" id="KW-0812">Transmembrane</keyword>
<dbReference type="GO" id="GO:0005886">
    <property type="term" value="C:plasma membrane"/>
    <property type="evidence" value="ECO:0007669"/>
    <property type="project" value="UniProtKB-SubCell"/>
</dbReference>
<gene>
    <name evidence="12 13 14 15 16 17 18" type="primary">LOC111124641</name>
</gene>
<evidence type="ECO:0000256" key="2">
    <source>
        <dbReference type="ARBA" id="ARBA00022475"/>
    </source>
</evidence>
<dbReference type="PRINTS" id="PR00237">
    <property type="entry name" value="GPCRRHODOPSN"/>
</dbReference>
<dbReference type="RefSeq" id="XP_022323414.1">
    <property type="nucleotide sequence ID" value="XM_022467706.1"/>
</dbReference>
<organism evidence="11 18">
    <name type="scientific">Crassostrea virginica</name>
    <name type="common">Eastern oyster</name>
    <dbReference type="NCBI Taxonomy" id="6565"/>
    <lineage>
        <taxon>Eukaryota</taxon>
        <taxon>Metazoa</taxon>
        <taxon>Spiralia</taxon>
        <taxon>Lophotrochozoa</taxon>
        <taxon>Mollusca</taxon>
        <taxon>Bivalvia</taxon>
        <taxon>Autobranchia</taxon>
        <taxon>Pteriomorphia</taxon>
        <taxon>Ostreida</taxon>
        <taxon>Ostreoidea</taxon>
        <taxon>Ostreidae</taxon>
        <taxon>Crassostrea</taxon>
    </lineage>
</organism>
<comment type="subcellular location">
    <subcellularLocation>
        <location evidence="1">Cell membrane</location>
        <topology evidence="1">Multi-pass membrane protein</topology>
    </subcellularLocation>
</comment>
<evidence type="ECO:0000256" key="1">
    <source>
        <dbReference type="ARBA" id="ARBA00004651"/>
    </source>
</evidence>
<proteinExistence type="predicted"/>
<feature type="transmembrane region" description="Helical" evidence="9">
    <location>
        <begin position="81"/>
        <end position="100"/>
    </location>
</feature>
<evidence type="ECO:0000313" key="18">
    <source>
        <dbReference type="RefSeq" id="XP_022323415.1"/>
    </source>
</evidence>
<keyword evidence="2" id="KW-1003">Cell membrane</keyword>